<keyword evidence="1" id="KW-0472">Membrane</keyword>
<reference evidence="2 3" key="1">
    <citation type="journal article" date="2014" name="Nature">
        <title>An environmental bacterial taxon with a large and distinct metabolic repertoire.</title>
        <authorList>
            <person name="Wilson M.C."/>
            <person name="Mori T."/>
            <person name="Ruckert C."/>
            <person name="Uria A.R."/>
            <person name="Helf M.J."/>
            <person name="Takada K."/>
            <person name="Gernert C."/>
            <person name="Steffens U.A."/>
            <person name="Heycke N."/>
            <person name="Schmitt S."/>
            <person name="Rinke C."/>
            <person name="Helfrich E.J."/>
            <person name="Brachmann A.O."/>
            <person name="Gurgui C."/>
            <person name="Wakimoto T."/>
            <person name="Kracht M."/>
            <person name="Crusemann M."/>
            <person name="Hentschel U."/>
            <person name="Abe I."/>
            <person name="Matsunaga S."/>
            <person name="Kalinowski J."/>
            <person name="Takeyama H."/>
            <person name="Piel J."/>
        </authorList>
    </citation>
    <scope>NUCLEOTIDE SEQUENCE [LARGE SCALE GENOMIC DNA]</scope>
    <source>
        <strain evidence="3">TSY2</strain>
    </source>
</reference>
<feature type="transmembrane region" description="Helical" evidence="1">
    <location>
        <begin position="25"/>
        <end position="45"/>
    </location>
</feature>
<protein>
    <submittedName>
        <fullName evidence="2">Uncharacterized protein</fullName>
    </submittedName>
</protein>
<dbReference type="HOGENOM" id="CLU_1259519_0_0_7"/>
<proteinExistence type="predicted"/>
<evidence type="ECO:0000313" key="2">
    <source>
        <dbReference type="EMBL" id="ETX00192.1"/>
    </source>
</evidence>
<accession>W4LS15</accession>
<dbReference type="AlphaFoldDB" id="W4LS15"/>
<keyword evidence="3" id="KW-1185">Reference proteome</keyword>
<dbReference type="EMBL" id="AZHX01001757">
    <property type="protein sequence ID" value="ETX00192.1"/>
    <property type="molecule type" value="Genomic_DNA"/>
</dbReference>
<keyword evidence="1" id="KW-1133">Transmembrane helix</keyword>
<name>W4LS15_9BACT</name>
<organism evidence="2 3">
    <name type="scientific">Candidatus Entotheonella gemina</name>
    <dbReference type="NCBI Taxonomy" id="1429439"/>
    <lineage>
        <taxon>Bacteria</taxon>
        <taxon>Pseudomonadati</taxon>
        <taxon>Nitrospinota/Tectimicrobiota group</taxon>
        <taxon>Candidatus Tectimicrobiota</taxon>
        <taxon>Candidatus Entotheonellia</taxon>
        <taxon>Candidatus Entotheonellales</taxon>
        <taxon>Candidatus Entotheonellaceae</taxon>
        <taxon>Candidatus Entotheonella</taxon>
    </lineage>
</organism>
<keyword evidence="1" id="KW-0812">Transmembrane</keyword>
<sequence>MLNFLTTLLGNFEYFSLAWRYLSKLPWYIITIIVIVSLILVSALFPDASLKAMELSWCGLKFQKQCQYVRDWRINYDFGSDIEFSGFHVNDNQQAQSWSTRCEERFQDKSLQAMIFSLRRVDKRKGVIAVDWSIDTHPPLKMFPYIHIISVKNSIPGIQNDYKNSILGTCFKENNSTVEVILCVKQDIHVKMPKNTSLSYFLDISIGNRYPDNNKCPYY</sequence>
<evidence type="ECO:0000313" key="3">
    <source>
        <dbReference type="Proteomes" id="UP000019140"/>
    </source>
</evidence>
<dbReference type="Proteomes" id="UP000019140">
    <property type="component" value="Unassembled WGS sequence"/>
</dbReference>
<evidence type="ECO:0000256" key="1">
    <source>
        <dbReference type="SAM" id="Phobius"/>
    </source>
</evidence>
<gene>
    <name evidence="2" type="ORF">ETSY2_39555</name>
</gene>
<comment type="caution">
    <text evidence="2">The sequence shown here is derived from an EMBL/GenBank/DDBJ whole genome shotgun (WGS) entry which is preliminary data.</text>
</comment>